<proteinExistence type="predicted"/>
<keyword evidence="3" id="KW-1185">Reference proteome</keyword>
<gene>
    <name evidence="2" type="ORF">C7S20_07595</name>
</gene>
<keyword evidence="1" id="KW-1133">Transmembrane helix</keyword>
<dbReference type="EMBL" id="CP028136">
    <property type="protein sequence ID" value="AVR45145.1"/>
    <property type="molecule type" value="Genomic_DNA"/>
</dbReference>
<accession>A0A2R3Z4F4</accession>
<protein>
    <submittedName>
        <fullName evidence="2">Uncharacterized protein</fullName>
    </submittedName>
</protein>
<sequence>MLLALFENFEVQSHAFSVLFSWVFITMIFGYYSFHYHDEKELKKKQNYSCFLCDPVKMHNFLLIFDALRGLYSV</sequence>
<dbReference type="KEGG" id="grs:C7S20_07595"/>
<keyword evidence="1" id="KW-0812">Transmembrane</keyword>
<organism evidence="2 3">
    <name type="scientific">Christiangramia fulva</name>
    <dbReference type="NCBI Taxonomy" id="2126553"/>
    <lineage>
        <taxon>Bacteria</taxon>
        <taxon>Pseudomonadati</taxon>
        <taxon>Bacteroidota</taxon>
        <taxon>Flavobacteriia</taxon>
        <taxon>Flavobacteriales</taxon>
        <taxon>Flavobacteriaceae</taxon>
        <taxon>Christiangramia</taxon>
    </lineage>
</organism>
<name>A0A2R3Z4F4_9FLAO</name>
<dbReference type="Proteomes" id="UP000241507">
    <property type="component" value="Chromosome"/>
</dbReference>
<evidence type="ECO:0000313" key="3">
    <source>
        <dbReference type="Proteomes" id="UP000241507"/>
    </source>
</evidence>
<evidence type="ECO:0000256" key="1">
    <source>
        <dbReference type="SAM" id="Phobius"/>
    </source>
</evidence>
<reference evidence="3" key="1">
    <citation type="submission" date="2018-03" db="EMBL/GenBank/DDBJ databases">
        <title>Gramella fulva sp. nov., isolated from a dry surface of tidal flat.</title>
        <authorList>
            <person name="Hwang S.H."/>
            <person name="Hwang W.M."/>
            <person name="Kang K."/>
            <person name="Ahn T.-Y."/>
        </authorList>
    </citation>
    <scope>NUCLEOTIDE SEQUENCE [LARGE SCALE GENOMIC DNA]</scope>
    <source>
        <strain evidence="3">SH35</strain>
    </source>
</reference>
<evidence type="ECO:0000313" key="2">
    <source>
        <dbReference type="EMBL" id="AVR45145.1"/>
    </source>
</evidence>
<feature type="transmembrane region" description="Helical" evidence="1">
    <location>
        <begin position="15"/>
        <end position="34"/>
    </location>
</feature>
<keyword evidence="1" id="KW-0472">Membrane</keyword>
<dbReference type="AlphaFoldDB" id="A0A2R3Z4F4"/>